<dbReference type="GO" id="GO:0031956">
    <property type="term" value="F:medium-chain fatty acid-CoA ligase activity"/>
    <property type="evidence" value="ECO:0007669"/>
    <property type="project" value="TreeGrafter"/>
</dbReference>
<proteinExistence type="inferred from homology"/>
<evidence type="ECO:0000256" key="2">
    <source>
        <dbReference type="ARBA" id="ARBA00022598"/>
    </source>
</evidence>
<dbReference type="Gene3D" id="3.30.300.30">
    <property type="match status" value="1"/>
</dbReference>
<dbReference type="InterPro" id="IPR042099">
    <property type="entry name" value="ANL_N_sf"/>
</dbReference>
<reference evidence="4" key="1">
    <citation type="submission" date="2022-07" db="EMBL/GenBank/DDBJ databases">
        <title>Description and genome-wide analysis of Profundicola chukchiensis gen. nov., sp. nov., marine bacteria isolated from bottom sediments of the Chukchi Sea.</title>
        <authorList>
            <person name="Romanenko L."/>
            <person name="Otstavnykh N."/>
            <person name="Kurilenko V."/>
            <person name="Eremeev V."/>
            <person name="Velansky P."/>
            <person name="Mikhailov V."/>
            <person name="Isaeva M."/>
        </authorList>
    </citation>
    <scope>NUCLEOTIDE SEQUENCE</scope>
    <source>
        <strain evidence="4">KMM 9713</strain>
    </source>
</reference>
<gene>
    <name evidence="4" type="ORF">NMK71_08720</name>
</gene>
<evidence type="ECO:0000313" key="4">
    <source>
        <dbReference type="EMBL" id="MDG4946495.1"/>
    </source>
</evidence>
<comment type="similarity">
    <text evidence="1">Belongs to the ATP-dependent AMP-binding enzyme family.</text>
</comment>
<dbReference type="PANTHER" id="PTHR43201">
    <property type="entry name" value="ACYL-COA SYNTHETASE"/>
    <property type="match status" value="1"/>
</dbReference>
<evidence type="ECO:0000256" key="1">
    <source>
        <dbReference type="ARBA" id="ARBA00006432"/>
    </source>
</evidence>
<dbReference type="InterPro" id="IPR045851">
    <property type="entry name" value="AMP-bd_C_sf"/>
</dbReference>
<keyword evidence="2" id="KW-0436">Ligase</keyword>
<evidence type="ECO:0000313" key="5">
    <source>
        <dbReference type="Proteomes" id="UP001152599"/>
    </source>
</evidence>
<dbReference type="Proteomes" id="UP001152599">
    <property type="component" value="Unassembled WGS sequence"/>
</dbReference>
<dbReference type="AlphaFoldDB" id="A0A9X4MZH1"/>
<name>A0A9X4MZH1_9FLAO</name>
<dbReference type="EMBL" id="JANCMU010000005">
    <property type="protein sequence ID" value="MDG4946495.1"/>
    <property type="molecule type" value="Genomic_DNA"/>
</dbReference>
<keyword evidence="5" id="KW-1185">Reference proteome</keyword>
<dbReference type="Gene3D" id="3.40.50.12780">
    <property type="entry name" value="N-terminal domain of ligase-like"/>
    <property type="match status" value="1"/>
</dbReference>
<dbReference type="RefSeq" id="WP_304420890.1">
    <property type="nucleotide sequence ID" value="NZ_JANCMU010000005.1"/>
</dbReference>
<organism evidence="4 5">
    <name type="scientific">Profundicola chukchiensis</name>
    <dbReference type="NCBI Taxonomy" id="2961959"/>
    <lineage>
        <taxon>Bacteria</taxon>
        <taxon>Pseudomonadati</taxon>
        <taxon>Bacteroidota</taxon>
        <taxon>Flavobacteriia</taxon>
        <taxon>Flavobacteriales</taxon>
        <taxon>Weeksellaceae</taxon>
        <taxon>Profundicola</taxon>
    </lineage>
</organism>
<protein>
    <submittedName>
        <fullName evidence="4">AMP-binding protein</fullName>
    </submittedName>
</protein>
<dbReference type="PANTHER" id="PTHR43201:SF5">
    <property type="entry name" value="MEDIUM-CHAIN ACYL-COA LIGASE ACSF2, MITOCHONDRIAL"/>
    <property type="match status" value="1"/>
</dbReference>
<feature type="domain" description="AMP-dependent synthetase/ligase" evidence="3">
    <location>
        <begin position="39"/>
        <end position="183"/>
    </location>
</feature>
<dbReference type="GO" id="GO:0006631">
    <property type="term" value="P:fatty acid metabolic process"/>
    <property type="evidence" value="ECO:0007669"/>
    <property type="project" value="TreeGrafter"/>
</dbReference>
<accession>A0A9X4MZH1</accession>
<dbReference type="SUPFAM" id="SSF56801">
    <property type="entry name" value="Acetyl-CoA synthetase-like"/>
    <property type="match status" value="1"/>
</dbReference>
<sequence>MLLDFTKEIELPKVDQSWQHEIIDFILEFVENEIITVNTSGSTGKPKSIELPKSAMIQSAQMTGEFLGLKHGDSALLCMPVKYIAGKMMIVRAIELGLKLYCVEPKTKIEFNQEINFGALTPMQAEASFFNSDSTLKIDKVILGGAKVSTELEKKFRYYDGQVYETYGMTETITHIAMRELNQDAYFKTLKNVEIGQDDRSCLVIKTPYFDEEIITNDVVEIINETSFKLVGRVDNIINSGGIKVNPETFEDKLKLYISTPFVIHYKEDRVLGQKLVLVVESKEAFEINYPSDLIPRNQQPKEIIFVDEFPRTISGKIIRKKIKL</sequence>
<dbReference type="Pfam" id="PF00501">
    <property type="entry name" value="AMP-binding"/>
    <property type="match status" value="1"/>
</dbReference>
<comment type="caution">
    <text evidence="4">The sequence shown here is derived from an EMBL/GenBank/DDBJ whole genome shotgun (WGS) entry which is preliminary data.</text>
</comment>
<dbReference type="InterPro" id="IPR000873">
    <property type="entry name" value="AMP-dep_synth/lig_dom"/>
</dbReference>
<evidence type="ECO:0000259" key="3">
    <source>
        <dbReference type="Pfam" id="PF00501"/>
    </source>
</evidence>